<dbReference type="EMBL" id="FWXF01000035">
    <property type="protein sequence ID" value="SMC28467.1"/>
    <property type="molecule type" value="Genomic_DNA"/>
</dbReference>
<organism evidence="2 3">
    <name type="scientific">Desulfacinum hydrothermale DSM 13146</name>
    <dbReference type="NCBI Taxonomy" id="1121390"/>
    <lineage>
        <taxon>Bacteria</taxon>
        <taxon>Pseudomonadati</taxon>
        <taxon>Thermodesulfobacteriota</taxon>
        <taxon>Syntrophobacteria</taxon>
        <taxon>Syntrophobacterales</taxon>
        <taxon>Syntrophobacteraceae</taxon>
        <taxon>Desulfacinum</taxon>
    </lineage>
</organism>
<reference evidence="2 3" key="1">
    <citation type="submission" date="2017-04" db="EMBL/GenBank/DDBJ databases">
        <authorList>
            <person name="Afonso C.L."/>
            <person name="Miller P.J."/>
            <person name="Scott M.A."/>
            <person name="Spackman E."/>
            <person name="Goraichik I."/>
            <person name="Dimitrov K.M."/>
            <person name="Suarez D.L."/>
            <person name="Swayne D.E."/>
        </authorList>
    </citation>
    <scope>NUCLEOTIDE SEQUENCE [LARGE SCALE GENOMIC DNA]</scope>
    <source>
        <strain evidence="2 3">DSM 13146</strain>
    </source>
</reference>
<name>A0A1W1XXC4_9BACT</name>
<accession>A0A1W1XXC4</accession>
<dbReference type="Proteomes" id="UP000192783">
    <property type="component" value="Unassembled WGS sequence"/>
</dbReference>
<dbReference type="AlphaFoldDB" id="A0A1W1XXC4"/>
<sequence length="71" mass="7975">MAKINGCMVCLDCDEVFSGAQSCPKCGSSAYWPLGRWVRSAERGWYGRRDDAWMSGDTGDTPLEYRWEMAG</sequence>
<evidence type="ECO:0000313" key="1">
    <source>
        <dbReference type="EMBL" id="SMC28467.1"/>
    </source>
</evidence>
<proteinExistence type="predicted"/>
<dbReference type="EMBL" id="FWXF01000042">
    <property type="protein sequence ID" value="SMC28630.1"/>
    <property type="molecule type" value="Genomic_DNA"/>
</dbReference>
<dbReference type="STRING" id="1121390.SAMN02746041_03257"/>
<gene>
    <name evidence="1" type="ORF">SAMN02746041_03257</name>
    <name evidence="2" type="ORF">SAMN02746041_03291</name>
</gene>
<protein>
    <submittedName>
        <fullName evidence="2">Uncharacterized protein</fullName>
    </submittedName>
</protein>
<evidence type="ECO:0000313" key="3">
    <source>
        <dbReference type="Proteomes" id="UP000192783"/>
    </source>
</evidence>
<evidence type="ECO:0000313" key="2">
    <source>
        <dbReference type="EMBL" id="SMC28630.1"/>
    </source>
</evidence>
<dbReference type="RefSeq" id="WP_084059128.1">
    <property type="nucleotide sequence ID" value="NZ_FWXF01000035.1"/>
</dbReference>
<keyword evidence="3" id="KW-1185">Reference proteome</keyword>